<accession>A0ABT6EY84</accession>
<sequence length="248" mass="27911">MTFQFNADSQEQESLGRSPADLGVFFSDTWQIYQKILLNNHMHHKELYALVQSISHQQPHPFEMLDLGCGDASYTATALRNSPIQAYTGVDVSPVALEIAAHNLASLSIPIQLIEKSFIEFIDENQKNFDLILMSFALHHLDLTAKDQFLGKLLPRLNPGGTFILIDVFRQEGESLPAYYDRYIQQAHKSGWKLTPSEFITISDHIISSDLPDSIATITMLIQSHGCQNIDCLFLSHDTTIGLLKINH</sequence>
<dbReference type="Gene3D" id="3.40.50.150">
    <property type="entry name" value="Vaccinia Virus protein VP39"/>
    <property type="match status" value="1"/>
</dbReference>
<keyword evidence="2" id="KW-0489">Methyltransferase</keyword>
<feature type="domain" description="Methyltransferase type 12" evidence="1">
    <location>
        <begin position="65"/>
        <end position="163"/>
    </location>
</feature>
<dbReference type="InterPro" id="IPR029063">
    <property type="entry name" value="SAM-dependent_MTases_sf"/>
</dbReference>
<dbReference type="PANTHER" id="PTHR43464">
    <property type="entry name" value="METHYLTRANSFERASE"/>
    <property type="match status" value="1"/>
</dbReference>
<dbReference type="CDD" id="cd02440">
    <property type="entry name" value="AdoMet_MTases"/>
    <property type="match status" value="1"/>
</dbReference>
<evidence type="ECO:0000313" key="3">
    <source>
        <dbReference type="Proteomes" id="UP001154265"/>
    </source>
</evidence>
<evidence type="ECO:0000259" key="1">
    <source>
        <dbReference type="Pfam" id="PF08242"/>
    </source>
</evidence>
<protein>
    <submittedName>
        <fullName evidence="2">Class I SAM-dependent methyltransferase</fullName>
    </submittedName>
</protein>
<dbReference type="InterPro" id="IPR013217">
    <property type="entry name" value="Methyltransf_12"/>
</dbReference>
<evidence type="ECO:0000313" key="2">
    <source>
        <dbReference type="EMBL" id="MDG2990518.1"/>
    </source>
</evidence>
<comment type="caution">
    <text evidence="2">The sequence shown here is derived from an EMBL/GenBank/DDBJ whole genome shotgun (WGS) entry which is preliminary data.</text>
</comment>
<dbReference type="RefSeq" id="WP_277866427.1">
    <property type="nucleotide sequence ID" value="NZ_JAKKUT010000002.1"/>
</dbReference>
<keyword evidence="3" id="KW-1185">Reference proteome</keyword>
<reference evidence="2" key="1">
    <citation type="journal article" date="2022" name="Genome Biol. Evol.">
        <title>A New Gene Family Diagnostic for Intracellular Biomineralization of Amorphous Ca Carbonates by Cyanobacteria.</title>
        <authorList>
            <person name="Benzerara K."/>
            <person name="Duprat E."/>
            <person name="Bitard-Feildel T."/>
            <person name="Caumes G."/>
            <person name="Cassier-Chauvat C."/>
            <person name="Chauvat F."/>
            <person name="Dezi M."/>
            <person name="Diop S.I."/>
            <person name="Gaschignard G."/>
            <person name="Gorgen S."/>
            <person name="Gugger M."/>
            <person name="Lopez-Garcia P."/>
            <person name="Millet M."/>
            <person name="Skouri-Panet F."/>
            <person name="Moreira D."/>
            <person name="Callebaut I."/>
        </authorList>
    </citation>
    <scope>NUCLEOTIDE SEQUENCE</scope>
    <source>
        <strain evidence="2">G9</strain>
    </source>
</reference>
<dbReference type="GO" id="GO:0032259">
    <property type="term" value="P:methylation"/>
    <property type="evidence" value="ECO:0007669"/>
    <property type="project" value="UniProtKB-KW"/>
</dbReference>
<dbReference type="GO" id="GO:0008168">
    <property type="term" value="F:methyltransferase activity"/>
    <property type="evidence" value="ECO:0007669"/>
    <property type="project" value="UniProtKB-KW"/>
</dbReference>
<dbReference type="EMBL" id="JAKKUT010000002">
    <property type="protein sequence ID" value="MDG2990518.1"/>
    <property type="molecule type" value="Genomic_DNA"/>
</dbReference>
<dbReference type="SUPFAM" id="SSF53335">
    <property type="entry name" value="S-adenosyl-L-methionine-dependent methyltransferases"/>
    <property type="match status" value="1"/>
</dbReference>
<dbReference type="Pfam" id="PF08242">
    <property type="entry name" value="Methyltransf_12"/>
    <property type="match status" value="1"/>
</dbReference>
<dbReference type="Proteomes" id="UP001154265">
    <property type="component" value="Unassembled WGS sequence"/>
</dbReference>
<reference evidence="2" key="2">
    <citation type="submission" date="2022-01" db="EMBL/GenBank/DDBJ databases">
        <authorList>
            <person name="Zivanovic Y."/>
            <person name="Moreira D."/>
            <person name="Lopez-Garcia P."/>
        </authorList>
    </citation>
    <scope>NUCLEOTIDE SEQUENCE</scope>
    <source>
        <strain evidence="2">G9</strain>
    </source>
</reference>
<gene>
    <name evidence="2" type="ORF">L3556_06160</name>
</gene>
<dbReference type="PANTHER" id="PTHR43464:SF92">
    <property type="entry name" value="SLR1071 PROTEIN"/>
    <property type="match status" value="1"/>
</dbReference>
<keyword evidence="2" id="KW-0808">Transferase</keyword>
<organism evidence="2 3">
    <name type="scientific">Candidatus Synechococcus calcipolaris G9</name>
    <dbReference type="NCBI Taxonomy" id="1497997"/>
    <lineage>
        <taxon>Bacteria</taxon>
        <taxon>Bacillati</taxon>
        <taxon>Cyanobacteriota</taxon>
        <taxon>Cyanophyceae</taxon>
        <taxon>Synechococcales</taxon>
        <taxon>Synechococcaceae</taxon>
        <taxon>Synechococcus</taxon>
    </lineage>
</organism>
<name>A0ABT6EY84_9SYNE</name>
<proteinExistence type="predicted"/>